<protein>
    <submittedName>
        <fullName evidence="1">Uncharacterized protein</fullName>
    </submittedName>
</protein>
<reference evidence="2" key="1">
    <citation type="journal article" date="2009" name="Genome Res.">
        <title>Comparative genomic analyses of the human fungal pathogens Coccidioides and their relatives.</title>
        <authorList>
            <person name="Sharpton T.J."/>
            <person name="Stajich J.E."/>
            <person name="Rounsley S.D."/>
            <person name="Gardner M.J."/>
            <person name="Wortman J.R."/>
            <person name="Jordar V.S."/>
            <person name="Maiti R."/>
            <person name="Kodira C.D."/>
            <person name="Neafsey D.E."/>
            <person name="Zeng Q."/>
            <person name="Hung C.-Y."/>
            <person name="McMahan C."/>
            <person name="Muszewska A."/>
            <person name="Grynberg M."/>
            <person name="Mandel M.A."/>
            <person name="Kellner E.M."/>
            <person name="Barker B.M."/>
            <person name="Galgiani J.N."/>
            <person name="Orbach M.J."/>
            <person name="Kirkland T.N."/>
            <person name="Cole G.T."/>
            <person name="Henn M.R."/>
            <person name="Birren B.W."/>
            <person name="Taylor J.W."/>
        </authorList>
    </citation>
    <scope>NUCLEOTIDE SEQUENCE [LARGE SCALE GENOMIC DNA]</scope>
    <source>
        <strain evidence="2">UAMH 1704</strain>
    </source>
</reference>
<proteinExistence type="predicted"/>
<dbReference type="InParanoid" id="C4JJS7"/>
<evidence type="ECO:0000313" key="1">
    <source>
        <dbReference type="EMBL" id="EEP77035.1"/>
    </source>
</evidence>
<dbReference type="HOGENOM" id="CLU_084831_1_1_1"/>
<dbReference type="OrthoDB" id="2253354at2759"/>
<evidence type="ECO:0000313" key="2">
    <source>
        <dbReference type="Proteomes" id="UP000002058"/>
    </source>
</evidence>
<accession>C4JJS7</accession>
<gene>
    <name evidence="1" type="ORF">UREG_01884</name>
</gene>
<dbReference type="VEuPathDB" id="FungiDB:UREG_01884"/>
<sequence length="152" mass="17618">MSSRLVLNRSTAYVVTRVIYGASIRPITRFQCFTTRPNIPRIAEPAVWTAMIPKFLRRDRSQQGSSKKRGWNPATYFIVMFILVGSQALRMVQIKNDYANYARSTEAKIRVLRDVIERLQKGEDVDVRKVLGTGNEVAEREWEEGRKWDPAR</sequence>
<dbReference type="eggNOG" id="ENOG502S7FQ">
    <property type="taxonomic scope" value="Eukaryota"/>
</dbReference>
<keyword evidence="2" id="KW-1185">Reference proteome</keyword>
<dbReference type="Pfam" id="PF17254">
    <property type="entry name" value="DUF5321"/>
    <property type="match status" value="1"/>
</dbReference>
<organism evidence="1 2">
    <name type="scientific">Uncinocarpus reesii (strain UAMH 1704)</name>
    <dbReference type="NCBI Taxonomy" id="336963"/>
    <lineage>
        <taxon>Eukaryota</taxon>
        <taxon>Fungi</taxon>
        <taxon>Dikarya</taxon>
        <taxon>Ascomycota</taxon>
        <taxon>Pezizomycotina</taxon>
        <taxon>Eurotiomycetes</taxon>
        <taxon>Eurotiomycetidae</taxon>
        <taxon>Onygenales</taxon>
        <taxon>Onygenaceae</taxon>
        <taxon>Uncinocarpus</taxon>
    </lineage>
</organism>
<dbReference type="GeneID" id="8438521"/>
<dbReference type="RefSeq" id="XP_002542368.1">
    <property type="nucleotide sequence ID" value="XM_002542322.1"/>
</dbReference>
<dbReference type="EMBL" id="CH476615">
    <property type="protein sequence ID" value="EEP77035.1"/>
    <property type="molecule type" value="Genomic_DNA"/>
</dbReference>
<dbReference type="Proteomes" id="UP000002058">
    <property type="component" value="Unassembled WGS sequence"/>
</dbReference>
<dbReference type="OMA" id="KNDYANY"/>
<name>C4JJS7_UNCRE</name>
<dbReference type="AlphaFoldDB" id="C4JJS7"/>
<dbReference type="InterPro" id="IPR035213">
    <property type="entry name" value="DUF5321"/>
</dbReference>
<dbReference type="KEGG" id="ure:UREG_01884"/>